<reference evidence="4" key="1">
    <citation type="journal article" date="2020" name="Stud. Mycol.">
        <title>101 Dothideomycetes genomes: a test case for predicting lifestyles and emergence of pathogens.</title>
        <authorList>
            <person name="Haridas S."/>
            <person name="Albert R."/>
            <person name="Binder M."/>
            <person name="Bloem J."/>
            <person name="Labutti K."/>
            <person name="Salamov A."/>
            <person name="Andreopoulos B."/>
            <person name="Baker S."/>
            <person name="Barry K."/>
            <person name="Bills G."/>
            <person name="Bluhm B."/>
            <person name="Cannon C."/>
            <person name="Castanera R."/>
            <person name="Culley D."/>
            <person name="Daum C."/>
            <person name="Ezra D."/>
            <person name="Gonzalez J."/>
            <person name="Henrissat B."/>
            <person name="Kuo A."/>
            <person name="Liang C."/>
            <person name="Lipzen A."/>
            <person name="Lutzoni F."/>
            <person name="Magnuson J."/>
            <person name="Mondo S."/>
            <person name="Nolan M."/>
            <person name="Ohm R."/>
            <person name="Pangilinan J."/>
            <person name="Park H.-J."/>
            <person name="Ramirez L."/>
            <person name="Alfaro M."/>
            <person name="Sun H."/>
            <person name="Tritt A."/>
            <person name="Yoshinaga Y."/>
            <person name="Zwiers L.-H."/>
            <person name="Turgeon B."/>
            <person name="Goodwin S."/>
            <person name="Spatafora J."/>
            <person name="Crous P."/>
            <person name="Grigoriev I."/>
        </authorList>
    </citation>
    <scope>NUCLEOTIDE SEQUENCE</scope>
    <source>
        <strain evidence="4">CBS 115976</strain>
    </source>
</reference>
<evidence type="ECO:0000256" key="1">
    <source>
        <dbReference type="ARBA" id="ARBA00005466"/>
    </source>
</evidence>
<dbReference type="InterPro" id="IPR016169">
    <property type="entry name" value="FAD-bd_PCMH_sub2"/>
</dbReference>
<dbReference type="PROSITE" id="PS51387">
    <property type="entry name" value="FAD_PCMH"/>
    <property type="match status" value="1"/>
</dbReference>
<dbReference type="Gene3D" id="3.30.465.10">
    <property type="match status" value="2"/>
</dbReference>
<dbReference type="OrthoDB" id="415825at2759"/>
<proteinExistence type="inferred from homology"/>
<evidence type="ECO:0000259" key="3">
    <source>
        <dbReference type="PROSITE" id="PS51387"/>
    </source>
</evidence>
<evidence type="ECO:0000313" key="5">
    <source>
        <dbReference type="Proteomes" id="UP000799302"/>
    </source>
</evidence>
<gene>
    <name evidence="4" type="ORF">BT63DRAFT_385073</name>
</gene>
<dbReference type="InterPro" id="IPR012951">
    <property type="entry name" value="BBE"/>
</dbReference>
<comment type="similarity">
    <text evidence="1">Belongs to the oxygen-dependent FAD-linked oxidoreductase family.</text>
</comment>
<dbReference type="InterPro" id="IPR050432">
    <property type="entry name" value="FAD-linked_Oxidoreductases_BP"/>
</dbReference>
<feature type="domain" description="FAD-binding PCMH-type" evidence="3">
    <location>
        <begin position="1"/>
        <end position="186"/>
    </location>
</feature>
<dbReference type="GO" id="GO:0016491">
    <property type="term" value="F:oxidoreductase activity"/>
    <property type="evidence" value="ECO:0007669"/>
    <property type="project" value="UniProtKB-KW"/>
</dbReference>
<dbReference type="InterPro" id="IPR036318">
    <property type="entry name" value="FAD-bd_PCMH-like_sf"/>
</dbReference>
<dbReference type="SUPFAM" id="SSF56176">
    <property type="entry name" value="FAD-binding/transporter-associated domain-like"/>
    <property type="match status" value="1"/>
</dbReference>
<name>A0A6A6UFW9_9PEZI</name>
<dbReference type="GO" id="GO:0071949">
    <property type="term" value="F:FAD binding"/>
    <property type="evidence" value="ECO:0007669"/>
    <property type="project" value="InterPro"/>
</dbReference>
<dbReference type="PANTHER" id="PTHR13878">
    <property type="entry name" value="GULONOLACTONE OXIDASE"/>
    <property type="match status" value="1"/>
</dbReference>
<keyword evidence="2" id="KW-0560">Oxidoreductase</keyword>
<dbReference type="Pfam" id="PF01565">
    <property type="entry name" value="FAD_binding_4"/>
    <property type="match status" value="1"/>
</dbReference>
<dbReference type="Pfam" id="PF08031">
    <property type="entry name" value="BBE"/>
    <property type="match status" value="1"/>
</dbReference>
<dbReference type="AlphaFoldDB" id="A0A6A6UFW9"/>
<organism evidence="4 5">
    <name type="scientific">Microthyrium microscopicum</name>
    <dbReference type="NCBI Taxonomy" id="703497"/>
    <lineage>
        <taxon>Eukaryota</taxon>
        <taxon>Fungi</taxon>
        <taxon>Dikarya</taxon>
        <taxon>Ascomycota</taxon>
        <taxon>Pezizomycotina</taxon>
        <taxon>Dothideomycetes</taxon>
        <taxon>Dothideomycetes incertae sedis</taxon>
        <taxon>Microthyriales</taxon>
        <taxon>Microthyriaceae</taxon>
        <taxon>Microthyrium</taxon>
    </lineage>
</organism>
<evidence type="ECO:0000256" key="2">
    <source>
        <dbReference type="ARBA" id="ARBA00023002"/>
    </source>
</evidence>
<dbReference type="InterPro" id="IPR016166">
    <property type="entry name" value="FAD-bd_PCMH"/>
</dbReference>
<sequence>MSVSDVVAAVKFANKWNLRISIKNTGHDFLGKNLGYGSLGIWVHNLKGIKWSNDWTPTATTQSQRLDKSNNIFENTTAQSVVIYGGGIQWKDLYSAAYTQKKIVTGGTSGSVGAAGGWLQGGGHGFFSNYKGLGVDNVLEFEVVLPTGEVAIANKNSHPDLFWALRGGGGGTWGIVTKVTMKTHDPTTLNGIKISVTPGSSGNAGYLKGMAYLLSVMPEWCDYGISGYPLMYSNIFRTLLSAPGKTMDEMNKFLDPYGKNLTAMGLKVTSYPVPDALNTLLISLNLALNDGLTEITEGDAGIMASRLLGRKGLQDVDGMAKVLGELFANGHVLEPFNIAGGAVEKSKESTGLNPAWRDAIVHMSILPLNQSKFTTNRQVLQSYVATQADISMLDKFSVQSAAYLNEASYLEPDWQKTFWGSNYPRLLKIKQKYDPNNTLWCYPCVGSEVFTRKDDGKLYIT</sequence>
<dbReference type="InterPro" id="IPR006094">
    <property type="entry name" value="Oxid_FAD_bind_N"/>
</dbReference>
<dbReference type="Proteomes" id="UP000799302">
    <property type="component" value="Unassembled WGS sequence"/>
</dbReference>
<protein>
    <submittedName>
        <fullName evidence="4">FAD-binding domain-containing protein</fullName>
    </submittedName>
</protein>
<keyword evidence="5" id="KW-1185">Reference proteome</keyword>
<dbReference type="EMBL" id="MU004233">
    <property type="protein sequence ID" value="KAF2670700.1"/>
    <property type="molecule type" value="Genomic_DNA"/>
</dbReference>
<evidence type="ECO:0000313" key="4">
    <source>
        <dbReference type="EMBL" id="KAF2670700.1"/>
    </source>
</evidence>
<accession>A0A6A6UFW9</accession>
<dbReference type="PANTHER" id="PTHR13878:SF91">
    <property type="entry name" value="FAD BINDING DOMAIN PROTEIN (AFU_ORTHOLOGUE AFUA_6G12070)-RELATED"/>
    <property type="match status" value="1"/>
</dbReference>